<gene>
    <name evidence="1" type="ORF">HC358_04725</name>
</gene>
<dbReference type="RefSeq" id="WP_182158717.1">
    <property type="nucleotide sequence ID" value="NZ_CP050531.1"/>
</dbReference>
<dbReference type="CDD" id="cd01029">
    <property type="entry name" value="TOPRIM_primases"/>
    <property type="match status" value="1"/>
</dbReference>
<organism evidence="1 2">
    <name type="scientific">Wolbachia pipientis</name>
    <dbReference type="NCBI Taxonomy" id="955"/>
    <lineage>
        <taxon>Bacteria</taxon>
        <taxon>Pseudomonadati</taxon>
        <taxon>Pseudomonadota</taxon>
        <taxon>Alphaproteobacteria</taxon>
        <taxon>Rickettsiales</taxon>
        <taxon>Anaplasmataceae</taxon>
        <taxon>Wolbachieae</taxon>
        <taxon>Wolbachia</taxon>
    </lineage>
</organism>
<accession>A0A7G5CAU2</accession>
<name>A0A7G5CAU2_WOLPI</name>
<dbReference type="Proteomes" id="UP000515744">
    <property type="component" value="Chromosome"/>
</dbReference>
<dbReference type="InterPro" id="IPR027417">
    <property type="entry name" value="P-loop_NTPase"/>
</dbReference>
<dbReference type="InterPro" id="IPR034154">
    <property type="entry name" value="TOPRIM_DnaG/twinkle"/>
</dbReference>
<dbReference type="SUPFAM" id="SSF57783">
    <property type="entry name" value="Zinc beta-ribbon"/>
    <property type="match status" value="1"/>
</dbReference>
<reference evidence="1 2" key="2">
    <citation type="journal article" date="2020" name="Mol. Biol. Evol.">
        <title>Life and death of selfish genes: comparative genomics reveals the dynamic evolution of cytoplasmic incompatibility.</title>
        <authorList>
            <person name="Martinez J."/>
            <person name="Klasson L."/>
            <person name="Welch J."/>
            <person name="Jiggins F.M."/>
        </authorList>
    </citation>
    <scope>NUCLEOTIDE SEQUENCE [LARGE SCALE GENOMIC DNA]</scope>
    <source>
        <strain evidence="1">WStv</strain>
    </source>
</reference>
<sequence>MDIYCSQRNGHYKLLGKKEQLRTQLLSNIRSCLSYLLPRGTFRGDKFYVGDLQGNKGQSMIVELTGSKAGLWHDFSTEEGGDIFDLWAAVTGKNQFTDTIEDIAKWIGYSEKNNTLGQPTASWNYYDESDQVIVTVYRYNTDSGKRYLPFDVKRSSFTLPETRPLYNIPGIVKSDKVILVEGEKCADALIEQGMTATTAMLGANAPIEKTDWSPLKGKHVIIWPDNDEPGKQYAEKVVKKLTFLGVLSLTLLEIPENKPKGWDSADGIEEKMNIPEFIENNSKKIIVKQLLNIQEWSVERFIGPVPEQKFLVEGLFPLGVTSILAAMGDTGKGMLLLDLALKVASRKDQPCGFGPLVTEHGSVVIFSAEDDMSEIHRRLERLDSQCERLKYKDRLFIVPLPNVSGSLTIIKSVSGKVIETSPEFELITKQLNKIKNLKLIVFDPLASFVHADLNTDPAVGDYLMSLLSDLAGSTGASIITAHHMRKPKSEKPISTVEQARDAIRGTSALVNGVRCSYAFWSVEDAAKPTIFKSIGESVRQNALFYGAIVKANGLADRTLRTYLRNEETGLLENITERLRIKNMNEKDSKQHLITAITRAAISGHPFTHTGSTGVYKQRHRLPEEFHSIGRDRMERIVQELLQTRKLVKGMATGSKEDKWLDIPSGPFARGVGKFSCGAELFS</sequence>
<dbReference type="Gene3D" id="3.40.50.300">
    <property type="entry name" value="P-loop containing nucleotide triphosphate hydrolases"/>
    <property type="match status" value="1"/>
</dbReference>
<protein>
    <submittedName>
        <fullName evidence="1">AAA family ATPase</fullName>
    </submittedName>
</protein>
<dbReference type="AlphaFoldDB" id="A0A7G5CAU2"/>
<dbReference type="Gene3D" id="3.40.1360.10">
    <property type="match status" value="1"/>
</dbReference>
<dbReference type="SUPFAM" id="SSF56731">
    <property type="entry name" value="DNA primase core"/>
    <property type="match status" value="1"/>
</dbReference>
<dbReference type="EMBL" id="CP050531">
    <property type="protein sequence ID" value="QMV46326.1"/>
    <property type="molecule type" value="Genomic_DNA"/>
</dbReference>
<evidence type="ECO:0000313" key="2">
    <source>
        <dbReference type="Proteomes" id="UP000515744"/>
    </source>
</evidence>
<proteinExistence type="predicted"/>
<dbReference type="Pfam" id="PF13481">
    <property type="entry name" value="AAA_25"/>
    <property type="match status" value="1"/>
</dbReference>
<dbReference type="SUPFAM" id="SSF52540">
    <property type="entry name" value="P-loop containing nucleoside triphosphate hydrolases"/>
    <property type="match status" value="1"/>
</dbReference>
<reference evidence="2" key="1">
    <citation type="journal article" date="2020" name="Mol. Biol.">
        <title>Life and death of selfish genes: comparative genomics reveals the dynamic evolution of cytoplasmic incompatibility.</title>
        <authorList>
            <person name="Martinez J."/>
            <person name="Klasson L."/>
            <person name="Welch J."/>
            <person name="Jiggins F.M."/>
        </authorList>
    </citation>
    <scope>NUCLEOTIDE SEQUENCE [LARGE SCALE GENOMIC DNA]</scope>
</reference>
<evidence type="ECO:0000313" key="1">
    <source>
        <dbReference type="EMBL" id="QMV46326.1"/>
    </source>
</evidence>